<name>A0A841REV5_9SPIO</name>
<dbReference type="GO" id="GO:0005829">
    <property type="term" value="C:cytosol"/>
    <property type="evidence" value="ECO:0007669"/>
    <property type="project" value="TreeGrafter"/>
</dbReference>
<keyword evidence="4 12" id="KW-0436">Ligase</keyword>
<evidence type="ECO:0000313" key="13">
    <source>
        <dbReference type="Proteomes" id="UP000587760"/>
    </source>
</evidence>
<evidence type="ECO:0000256" key="10">
    <source>
        <dbReference type="NCBIfam" id="TIGR00409"/>
    </source>
</evidence>
<dbReference type="InterPro" id="IPR006195">
    <property type="entry name" value="aa-tRNA-synth_II"/>
</dbReference>
<keyword evidence="3" id="KW-0963">Cytoplasm</keyword>
<dbReference type="PANTHER" id="PTHR42753">
    <property type="entry name" value="MITOCHONDRIAL RIBOSOME PROTEIN L39/PROLYL-TRNA LIGASE FAMILY MEMBER"/>
    <property type="match status" value="1"/>
</dbReference>
<dbReference type="InterPro" id="IPR036754">
    <property type="entry name" value="YbaK/aa-tRNA-synt-asso_dom_sf"/>
</dbReference>
<dbReference type="GO" id="GO:0006433">
    <property type="term" value="P:prolyl-tRNA aminoacylation"/>
    <property type="evidence" value="ECO:0007669"/>
    <property type="project" value="UniProtKB-UniRule"/>
</dbReference>
<dbReference type="Gene3D" id="3.90.960.10">
    <property type="entry name" value="YbaK/aminoacyl-tRNA synthetase-associated domain"/>
    <property type="match status" value="1"/>
</dbReference>
<dbReference type="NCBIfam" id="TIGR00409">
    <property type="entry name" value="proS_fam_II"/>
    <property type="match status" value="1"/>
</dbReference>
<evidence type="ECO:0000256" key="2">
    <source>
        <dbReference type="ARBA" id="ARBA00019110"/>
    </source>
</evidence>
<comment type="caution">
    <text evidence="12">The sequence shown here is derived from an EMBL/GenBank/DDBJ whole genome shotgun (WGS) entry which is preliminary data.</text>
</comment>
<evidence type="ECO:0000256" key="3">
    <source>
        <dbReference type="ARBA" id="ARBA00022490"/>
    </source>
</evidence>
<dbReference type="GO" id="GO:0005524">
    <property type="term" value="F:ATP binding"/>
    <property type="evidence" value="ECO:0007669"/>
    <property type="project" value="UniProtKB-KW"/>
</dbReference>
<dbReference type="PANTHER" id="PTHR42753:SF2">
    <property type="entry name" value="PROLINE--TRNA LIGASE"/>
    <property type="match status" value="1"/>
</dbReference>
<dbReference type="Pfam" id="PF00587">
    <property type="entry name" value="tRNA-synt_2b"/>
    <property type="match status" value="1"/>
</dbReference>
<evidence type="ECO:0000256" key="1">
    <source>
        <dbReference type="ARBA" id="ARBA00012831"/>
    </source>
</evidence>
<evidence type="ECO:0000256" key="5">
    <source>
        <dbReference type="ARBA" id="ARBA00022741"/>
    </source>
</evidence>
<dbReference type="InterPro" id="IPR002314">
    <property type="entry name" value="aa-tRNA-synt_IIb"/>
</dbReference>
<evidence type="ECO:0000256" key="7">
    <source>
        <dbReference type="ARBA" id="ARBA00022917"/>
    </source>
</evidence>
<dbReference type="Pfam" id="PF04073">
    <property type="entry name" value="tRNA_edit"/>
    <property type="match status" value="1"/>
</dbReference>
<dbReference type="InterPro" id="IPR045864">
    <property type="entry name" value="aa-tRNA-synth_II/BPL/LPL"/>
</dbReference>
<keyword evidence="8 12" id="KW-0030">Aminoacyl-tRNA synthetase</keyword>
<dbReference type="GO" id="GO:0002161">
    <property type="term" value="F:aminoacyl-tRNA deacylase activity"/>
    <property type="evidence" value="ECO:0007669"/>
    <property type="project" value="InterPro"/>
</dbReference>
<dbReference type="RefSeq" id="WP_184747382.1">
    <property type="nucleotide sequence ID" value="NZ_JACHGJ010000005.1"/>
</dbReference>
<dbReference type="SUPFAM" id="SSF55681">
    <property type="entry name" value="Class II aaRS and biotin synthetases"/>
    <property type="match status" value="1"/>
</dbReference>
<dbReference type="InterPro" id="IPR050062">
    <property type="entry name" value="Pro-tRNA_synthetase"/>
</dbReference>
<comment type="catalytic activity">
    <reaction evidence="9">
        <text>tRNA(Pro) + L-proline + ATP = L-prolyl-tRNA(Pro) + AMP + diphosphate</text>
        <dbReference type="Rhea" id="RHEA:14305"/>
        <dbReference type="Rhea" id="RHEA-COMP:9700"/>
        <dbReference type="Rhea" id="RHEA-COMP:9702"/>
        <dbReference type="ChEBI" id="CHEBI:30616"/>
        <dbReference type="ChEBI" id="CHEBI:33019"/>
        <dbReference type="ChEBI" id="CHEBI:60039"/>
        <dbReference type="ChEBI" id="CHEBI:78442"/>
        <dbReference type="ChEBI" id="CHEBI:78532"/>
        <dbReference type="ChEBI" id="CHEBI:456215"/>
        <dbReference type="EC" id="6.1.1.15"/>
    </reaction>
</comment>
<dbReference type="InterPro" id="IPR007214">
    <property type="entry name" value="YbaK/aa-tRNA-synth-assoc-dom"/>
</dbReference>
<accession>A0A841REV5</accession>
<dbReference type="PRINTS" id="PR01046">
    <property type="entry name" value="TRNASYNTHPRO"/>
</dbReference>
<dbReference type="EC" id="6.1.1.15" evidence="1 10"/>
<feature type="domain" description="Aminoacyl-transfer RNA synthetases class-II family profile" evidence="11">
    <location>
        <begin position="33"/>
        <end position="327"/>
    </location>
</feature>
<evidence type="ECO:0000256" key="8">
    <source>
        <dbReference type="ARBA" id="ARBA00023146"/>
    </source>
</evidence>
<dbReference type="InterPro" id="IPR002316">
    <property type="entry name" value="Pro-tRNA-ligase_IIa"/>
</dbReference>
<sequence>MRYTRLFGKTVKEAQNELFQESYSLLFKGGFARPLGQGLYCYLPMGMKVLRNIKRIISEEMEYLGGAEIQAPLVNPADLWEESSRLEIMGNSLIRFKDIRNAEMVLAPTHEEAVVSLVKQSLHSYRDFPIFLFQFQTKFRNEYRTRGGMIRTREFEMNDAYSFHRSYSDLNNFFPQVFAAYERIFQRCDVPYITAESEVGVMQGSRAYEFLTEDPQGKDTVVLCRNCGYRAREEVALAVKKNNAGALKPLEKVETGNLKTMAKISRHLDLPLERLGKCMVYSCPSGLVMAVVRADYDVSREKLMRYLGEPWLNSASKEELDRIGLVPGFMSPVNPPGQIAIVIDDTVVNSSNLAIASNDVGFYYLNANFGRDFDSFHVTDISRIKAGDLCLSCGSELEEIHALELGNLFKLDDYFTQKRIFSFRTKRGGSAIRSWGLTASGWEDSLSRS</sequence>
<evidence type="ECO:0000313" key="12">
    <source>
        <dbReference type="EMBL" id="MBB6481138.1"/>
    </source>
</evidence>
<gene>
    <name evidence="12" type="ORF">HNR50_002811</name>
</gene>
<dbReference type="GO" id="GO:0004827">
    <property type="term" value="F:proline-tRNA ligase activity"/>
    <property type="evidence" value="ECO:0007669"/>
    <property type="project" value="UniProtKB-UniRule"/>
</dbReference>
<evidence type="ECO:0000256" key="9">
    <source>
        <dbReference type="ARBA" id="ARBA00047671"/>
    </source>
</evidence>
<dbReference type="Gene3D" id="3.30.930.10">
    <property type="entry name" value="Bira Bifunctional Protein, Domain 2"/>
    <property type="match status" value="1"/>
</dbReference>
<keyword evidence="6" id="KW-0067">ATP-binding</keyword>
<keyword evidence="13" id="KW-1185">Reference proteome</keyword>
<dbReference type="InterPro" id="IPR004500">
    <property type="entry name" value="Pro-tRNA-synth_IIa_bac-type"/>
</dbReference>
<proteinExistence type="predicted"/>
<dbReference type="Proteomes" id="UP000587760">
    <property type="component" value="Unassembled WGS sequence"/>
</dbReference>
<keyword evidence="5" id="KW-0547">Nucleotide-binding</keyword>
<organism evidence="12 13">
    <name type="scientific">Spirochaeta isovalerica</name>
    <dbReference type="NCBI Taxonomy" id="150"/>
    <lineage>
        <taxon>Bacteria</taxon>
        <taxon>Pseudomonadati</taxon>
        <taxon>Spirochaetota</taxon>
        <taxon>Spirochaetia</taxon>
        <taxon>Spirochaetales</taxon>
        <taxon>Spirochaetaceae</taxon>
        <taxon>Spirochaeta</taxon>
    </lineage>
</organism>
<dbReference type="AlphaFoldDB" id="A0A841REV5"/>
<dbReference type="PROSITE" id="PS50862">
    <property type="entry name" value="AA_TRNA_LIGASE_II"/>
    <property type="match status" value="1"/>
</dbReference>
<protein>
    <recommendedName>
        <fullName evidence="2 10">Proline--tRNA ligase</fullName>
        <ecNumber evidence="1 10">6.1.1.15</ecNumber>
    </recommendedName>
</protein>
<dbReference type="EMBL" id="JACHGJ010000005">
    <property type="protein sequence ID" value="MBB6481138.1"/>
    <property type="molecule type" value="Genomic_DNA"/>
</dbReference>
<evidence type="ECO:0000256" key="6">
    <source>
        <dbReference type="ARBA" id="ARBA00022840"/>
    </source>
</evidence>
<dbReference type="SUPFAM" id="SSF55826">
    <property type="entry name" value="YbaK/ProRS associated domain"/>
    <property type="match status" value="1"/>
</dbReference>
<evidence type="ECO:0000259" key="11">
    <source>
        <dbReference type="PROSITE" id="PS50862"/>
    </source>
</evidence>
<reference evidence="12 13" key="1">
    <citation type="submission" date="2020-08" db="EMBL/GenBank/DDBJ databases">
        <title>Genomic Encyclopedia of Type Strains, Phase IV (KMG-IV): sequencing the most valuable type-strain genomes for metagenomic binning, comparative biology and taxonomic classification.</title>
        <authorList>
            <person name="Goeker M."/>
        </authorList>
    </citation>
    <scope>NUCLEOTIDE SEQUENCE [LARGE SCALE GENOMIC DNA]</scope>
    <source>
        <strain evidence="12 13">DSM 2461</strain>
    </source>
</reference>
<keyword evidence="7" id="KW-0648">Protein biosynthesis</keyword>
<evidence type="ECO:0000256" key="4">
    <source>
        <dbReference type="ARBA" id="ARBA00022598"/>
    </source>
</evidence>